<evidence type="ECO:0000256" key="1">
    <source>
        <dbReference type="ARBA" id="ARBA00022574"/>
    </source>
</evidence>
<proteinExistence type="predicted"/>
<evidence type="ECO:0000313" key="3">
    <source>
        <dbReference type="EMBL" id="KAE8688550.1"/>
    </source>
</evidence>
<keyword evidence="4" id="KW-1185">Reference proteome</keyword>
<dbReference type="AlphaFoldDB" id="A0A6A2ZAQ0"/>
<keyword evidence="2" id="KW-0677">Repeat</keyword>
<dbReference type="GO" id="GO:0019888">
    <property type="term" value="F:protein phosphatase regulator activity"/>
    <property type="evidence" value="ECO:0007669"/>
    <property type="project" value="InterPro"/>
</dbReference>
<protein>
    <submittedName>
        <fullName evidence="3">Uncharacterized protein</fullName>
    </submittedName>
</protein>
<dbReference type="InterPro" id="IPR000009">
    <property type="entry name" value="PP2A_PR55"/>
</dbReference>
<dbReference type="PRINTS" id="PR00600">
    <property type="entry name" value="PP2APR55"/>
</dbReference>
<dbReference type="EMBL" id="VEPZ02001185">
    <property type="protein sequence ID" value="KAE8688550.1"/>
    <property type="molecule type" value="Genomic_DNA"/>
</dbReference>
<keyword evidence="1" id="KW-0853">WD repeat</keyword>
<reference evidence="3" key="1">
    <citation type="submission" date="2019-09" db="EMBL/GenBank/DDBJ databases">
        <title>Draft genome information of white flower Hibiscus syriacus.</title>
        <authorList>
            <person name="Kim Y.-M."/>
        </authorList>
    </citation>
    <scope>NUCLEOTIDE SEQUENCE [LARGE SCALE GENOMIC DNA]</scope>
    <source>
        <strain evidence="3">YM2019G1</strain>
    </source>
</reference>
<sequence length="226" mass="25674">MDQLCDLYENDSIFDKFECCLSGDGLRVATGSYSNLFRVFGCAPGSTETTTLEASKNPMRRQVQTPSRPSRSLSSLTRVVRRGAETPGVDANGNSFDFTTKLLHLAWHPTENSIACAAANSLYIATTIRSTSYSIGSRNGCHRSMKKQPIFGKLAAGIEWAVWEPPKRVESKWVRLENCRHVLLRVVEWIRIRIEIRKWKIATKRLKGDTTVYREGKRWWGYKLLA</sequence>
<comment type="caution">
    <text evidence="3">The sequence shown here is derived from an EMBL/GenBank/DDBJ whole genome shotgun (WGS) entry which is preliminary data.</text>
</comment>
<name>A0A6A2ZAQ0_HIBSY</name>
<dbReference type="GO" id="GO:0000159">
    <property type="term" value="C:protein phosphatase type 2A complex"/>
    <property type="evidence" value="ECO:0007669"/>
    <property type="project" value="InterPro"/>
</dbReference>
<evidence type="ECO:0000313" key="4">
    <source>
        <dbReference type="Proteomes" id="UP000436088"/>
    </source>
</evidence>
<organism evidence="3 4">
    <name type="scientific">Hibiscus syriacus</name>
    <name type="common">Rose of Sharon</name>
    <dbReference type="NCBI Taxonomy" id="106335"/>
    <lineage>
        <taxon>Eukaryota</taxon>
        <taxon>Viridiplantae</taxon>
        <taxon>Streptophyta</taxon>
        <taxon>Embryophyta</taxon>
        <taxon>Tracheophyta</taxon>
        <taxon>Spermatophyta</taxon>
        <taxon>Magnoliopsida</taxon>
        <taxon>eudicotyledons</taxon>
        <taxon>Gunneridae</taxon>
        <taxon>Pentapetalae</taxon>
        <taxon>rosids</taxon>
        <taxon>malvids</taxon>
        <taxon>Malvales</taxon>
        <taxon>Malvaceae</taxon>
        <taxon>Malvoideae</taxon>
        <taxon>Hibiscus</taxon>
    </lineage>
</organism>
<dbReference type="Proteomes" id="UP000436088">
    <property type="component" value="Unassembled WGS sequence"/>
</dbReference>
<evidence type="ECO:0000256" key="2">
    <source>
        <dbReference type="ARBA" id="ARBA00022737"/>
    </source>
</evidence>
<accession>A0A6A2ZAQ0</accession>
<dbReference type="PANTHER" id="PTHR11871">
    <property type="entry name" value="PROTEIN PHOSPHATASE PP2A REGULATORY SUBUNIT B"/>
    <property type="match status" value="1"/>
</dbReference>
<gene>
    <name evidence="3" type="ORF">F3Y22_tig00110963pilonHSYRG00042</name>
</gene>